<protein>
    <recommendedName>
        <fullName evidence="4">Imelysin-like domain-containing protein</fullName>
    </recommendedName>
</protein>
<reference evidence="5 6" key="1">
    <citation type="submission" date="2018-05" db="EMBL/GenBank/DDBJ databases">
        <title>Salinimonas sp. HMF8227 Genome sequencing and assembly.</title>
        <authorList>
            <person name="Kang H."/>
            <person name="Kang J."/>
            <person name="Cha I."/>
            <person name="Kim H."/>
            <person name="Joh K."/>
        </authorList>
    </citation>
    <scope>NUCLEOTIDE SEQUENCE [LARGE SCALE GENOMIC DNA]</scope>
    <source>
        <strain evidence="5 6">HMF8227</strain>
    </source>
</reference>
<dbReference type="EMBL" id="CP029347">
    <property type="protein sequence ID" value="AWL12337.1"/>
    <property type="molecule type" value="Genomic_DNA"/>
</dbReference>
<dbReference type="Gene3D" id="1.20.1420.20">
    <property type="entry name" value="M75 peptidase, HXXE motif"/>
    <property type="match status" value="1"/>
</dbReference>
<evidence type="ECO:0000256" key="2">
    <source>
        <dbReference type="ARBA" id="ARBA00022729"/>
    </source>
</evidence>
<keyword evidence="6" id="KW-1185">Reference proteome</keyword>
<dbReference type="InterPro" id="IPR038352">
    <property type="entry name" value="Imelysin_sf"/>
</dbReference>
<dbReference type="GO" id="GO:0030313">
    <property type="term" value="C:cell envelope"/>
    <property type="evidence" value="ECO:0007669"/>
    <property type="project" value="UniProtKB-SubCell"/>
</dbReference>
<evidence type="ECO:0000313" key="6">
    <source>
        <dbReference type="Proteomes" id="UP000245728"/>
    </source>
</evidence>
<dbReference type="InterPro" id="IPR018976">
    <property type="entry name" value="Imelysin-like"/>
</dbReference>
<dbReference type="AlphaFoldDB" id="A0A2S2E5U8"/>
<organism evidence="5 6">
    <name type="scientific">Saliniradius amylolyticus</name>
    <dbReference type="NCBI Taxonomy" id="2183582"/>
    <lineage>
        <taxon>Bacteria</taxon>
        <taxon>Pseudomonadati</taxon>
        <taxon>Pseudomonadota</taxon>
        <taxon>Gammaproteobacteria</taxon>
        <taxon>Alteromonadales</taxon>
        <taxon>Alteromonadaceae</taxon>
        <taxon>Saliniradius</taxon>
    </lineage>
</organism>
<dbReference type="Proteomes" id="UP000245728">
    <property type="component" value="Chromosome"/>
</dbReference>
<dbReference type="OrthoDB" id="7058523at2"/>
<dbReference type="PROSITE" id="PS51257">
    <property type="entry name" value="PROKAR_LIPOPROTEIN"/>
    <property type="match status" value="1"/>
</dbReference>
<proteinExistence type="predicted"/>
<dbReference type="CDD" id="cd14659">
    <property type="entry name" value="Imelysin-like_IPPA"/>
    <property type="match status" value="1"/>
</dbReference>
<dbReference type="RefSeq" id="WP_109339921.1">
    <property type="nucleotide sequence ID" value="NZ_CP029347.1"/>
</dbReference>
<feature type="domain" description="Imelysin-like" evidence="4">
    <location>
        <begin position="56"/>
        <end position="368"/>
    </location>
</feature>
<name>A0A2S2E5U8_9ALTE</name>
<gene>
    <name evidence="5" type="ORF">HMF8227_01867</name>
</gene>
<evidence type="ECO:0000256" key="3">
    <source>
        <dbReference type="SAM" id="MobiDB-lite"/>
    </source>
</evidence>
<sequence length="403" mass="44122">MRLHPLVFACASALIATGCGESSSQSQGEDFGSPSQPVQTDFDQNQLLESVVDQVILPTYQQFQADLIHQQDSVAAYCQALSSSGDTDTTLDQAREDWRTVMSDWQQAELMQIGPLTDNSSTLRNRIYSWPNTSACSVDQEVMLSREEGYDISLRTNSRRGLDALEYLLFNEDLNHQCTIAGTEPDGWLDLTDDQKRQARCDFAEIVVSDLKNSADELVEQWQGESGYGFRLKNAGLPDSIYATAHEAVNEVSDALFYITETTKDAKLATPLGLFANDCGAEPCADNVESQYANHSIENIHANLTGLLHMLQGGMDAESGIGFDDYLNDVGDSETAERLLGDLQMAINNTEGFDASLAEALQNNPDSVEALHGEVKKVTDTMKSDFINSLALELPETSAGDND</sequence>
<feature type="region of interest" description="Disordered" evidence="3">
    <location>
        <begin position="21"/>
        <end position="40"/>
    </location>
</feature>
<keyword evidence="2" id="KW-0732">Signal</keyword>
<dbReference type="InterPro" id="IPR034984">
    <property type="entry name" value="Imelysin-like_IPPA"/>
</dbReference>
<dbReference type="KEGG" id="salh:HMF8227_01867"/>
<comment type="subcellular location">
    <subcellularLocation>
        <location evidence="1">Cell envelope</location>
    </subcellularLocation>
</comment>
<accession>A0A2S2E5U8</accession>
<evidence type="ECO:0000256" key="1">
    <source>
        <dbReference type="ARBA" id="ARBA00004196"/>
    </source>
</evidence>
<evidence type="ECO:0000313" key="5">
    <source>
        <dbReference type="EMBL" id="AWL12337.1"/>
    </source>
</evidence>
<dbReference type="Pfam" id="PF09375">
    <property type="entry name" value="Peptidase_M75"/>
    <property type="match status" value="1"/>
</dbReference>
<evidence type="ECO:0000259" key="4">
    <source>
        <dbReference type="Pfam" id="PF09375"/>
    </source>
</evidence>